<accession>A0A1M6NNK1</accession>
<dbReference type="AlphaFoldDB" id="A0A1M6NNK1"/>
<evidence type="ECO:0000313" key="3">
    <source>
        <dbReference type="Proteomes" id="UP000183997"/>
    </source>
</evidence>
<keyword evidence="1" id="KW-0812">Transmembrane</keyword>
<keyword evidence="1" id="KW-1133">Transmembrane helix</keyword>
<dbReference type="RefSeq" id="WP_072910453.1">
    <property type="nucleotide sequence ID" value="NZ_FRAR01000004.1"/>
</dbReference>
<gene>
    <name evidence="2" type="ORF">SAMN02745123_00246</name>
</gene>
<feature type="transmembrane region" description="Helical" evidence="1">
    <location>
        <begin position="42"/>
        <end position="64"/>
    </location>
</feature>
<evidence type="ECO:0000256" key="1">
    <source>
        <dbReference type="SAM" id="Phobius"/>
    </source>
</evidence>
<organism evidence="2 3">
    <name type="scientific">Desulforamulus aeronauticus DSM 10349</name>
    <dbReference type="NCBI Taxonomy" id="1121421"/>
    <lineage>
        <taxon>Bacteria</taxon>
        <taxon>Bacillati</taxon>
        <taxon>Bacillota</taxon>
        <taxon>Clostridia</taxon>
        <taxon>Eubacteriales</taxon>
        <taxon>Peptococcaceae</taxon>
        <taxon>Desulforamulus</taxon>
    </lineage>
</organism>
<feature type="transmembrane region" description="Helical" evidence="1">
    <location>
        <begin position="76"/>
        <end position="98"/>
    </location>
</feature>
<name>A0A1M6NNK1_9FIRM</name>
<sequence length="118" mass="13448">MAKIETALKPLASTREDKEASLLVDIHSEQYLKLIMYRQLRLSLALFGVFFIILAGLPLVNYYLPTVANVRVFGFTISWLALGVLFYPVTWAVAYIYVKRSLKLEHQIAQEVAQSKGR</sequence>
<protein>
    <submittedName>
        <fullName evidence="2">Uncharacterized membrane protein, DUF485 family</fullName>
    </submittedName>
</protein>
<reference evidence="3" key="1">
    <citation type="submission" date="2016-11" db="EMBL/GenBank/DDBJ databases">
        <authorList>
            <person name="Varghese N."/>
            <person name="Submissions S."/>
        </authorList>
    </citation>
    <scope>NUCLEOTIDE SEQUENCE [LARGE SCALE GENOMIC DNA]</scope>
    <source>
        <strain evidence="3">DSM 10349</strain>
    </source>
</reference>
<dbReference type="STRING" id="1121421.SAMN02745123_00246"/>
<proteinExistence type="predicted"/>
<dbReference type="Proteomes" id="UP000183997">
    <property type="component" value="Unassembled WGS sequence"/>
</dbReference>
<dbReference type="EMBL" id="FRAR01000004">
    <property type="protein sequence ID" value="SHJ97337.1"/>
    <property type="molecule type" value="Genomic_DNA"/>
</dbReference>
<keyword evidence="1" id="KW-0472">Membrane</keyword>
<evidence type="ECO:0000313" key="2">
    <source>
        <dbReference type="EMBL" id="SHJ97337.1"/>
    </source>
</evidence>
<keyword evidence="3" id="KW-1185">Reference proteome</keyword>